<dbReference type="GO" id="GO:0016272">
    <property type="term" value="C:prefoldin complex"/>
    <property type="evidence" value="ECO:0007669"/>
    <property type="project" value="UniProtKB-UniRule"/>
</dbReference>
<comment type="similarity">
    <text evidence="5">Belongs to the prefoldin alpha subunit family.</text>
</comment>
<evidence type="ECO:0000256" key="1">
    <source>
        <dbReference type="ARBA" id="ARBA00010048"/>
    </source>
</evidence>
<dbReference type="Gene3D" id="1.10.287.370">
    <property type="match status" value="1"/>
</dbReference>
<feature type="coiled-coil region" evidence="7">
    <location>
        <begin position="96"/>
        <end position="130"/>
    </location>
</feature>
<dbReference type="GO" id="GO:0006457">
    <property type="term" value="P:protein folding"/>
    <property type="evidence" value="ECO:0007669"/>
    <property type="project" value="UniProtKB-UniRule"/>
</dbReference>
<evidence type="ECO:0000256" key="5">
    <source>
        <dbReference type="HAMAP-Rule" id="MF_00308"/>
    </source>
</evidence>
<gene>
    <name evidence="5" type="primary">pfdA</name>
</gene>
<dbReference type="EMBL" id="KF900703">
    <property type="protein sequence ID" value="AIF04257.1"/>
    <property type="molecule type" value="Genomic_DNA"/>
</dbReference>
<organism evidence="9">
    <name type="scientific">uncultured marine group II/III euryarchaeote KM3_172_F11</name>
    <dbReference type="NCBI Taxonomy" id="1457929"/>
    <lineage>
        <taxon>Archaea</taxon>
        <taxon>Methanobacteriati</taxon>
        <taxon>Methanobacteriota</taxon>
        <taxon>environmental samples</taxon>
    </lineage>
</organism>
<feature type="compositionally biased region" description="Low complexity" evidence="8">
    <location>
        <begin position="141"/>
        <end position="159"/>
    </location>
</feature>
<feature type="region of interest" description="Disordered" evidence="8">
    <location>
        <begin position="140"/>
        <end position="175"/>
    </location>
</feature>
<keyword evidence="3 5" id="KW-0143">Chaperone</keyword>
<sequence length="175" mass="19415">MSTPDRAELQRIAQLVELNRERLQNLEGQVVRLEEVRQEQVRSIMALEAIPAEGADNVMIPLGGGVQIVADVPSQAGAVVDIGSGIQAERTREEALEMLTARNEELLRLMDALKTEFDETEKLVIELANQFNEGVAELQGEVTPEEATTPVEQTETPSSPKRRRRKRGTDLTLDD</sequence>
<evidence type="ECO:0000256" key="2">
    <source>
        <dbReference type="ARBA" id="ARBA00011716"/>
    </source>
</evidence>
<dbReference type="HAMAP" id="MF_00308">
    <property type="entry name" value="PfdA"/>
    <property type="match status" value="1"/>
</dbReference>
<dbReference type="CDD" id="cd23160">
    <property type="entry name" value="Prefoldin_alpha_GimC"/>
    <property type="match status" value="1"/>
</dbReference>
<dbReference type="InterPro" id="IPR011599">
    <property type="entry name" value="PFD_alpha_archaea"/>
</dbReference>
<evidence type="ECO:0000313" key="9">
    <source>
        <dbReference type="EMBL" id="AIF04257.1"/>
    </source>
</evidence>
<dbReference type="InterPro" id="IPR004127">
    <property type="entry name" value="Prefoldin_subunit_alpha"/>
</dbReference>
<evidence type="ECO:0000256" key="7">
    <source>
        <dbReference type="SAM" id="Coils"/>
    </source>
</evidence>
<dbReference type="GO" id="GO:0005737">
    <property type="term" value="C:cytoplasm"/>
    <property type="evidence" value="ECO:0007669"/>
    <property type="project" value="UniProtKB-SubCell"/>
</dbReference>
<feature type="coiled-coil region" evidence="7">
    <location>
        <begin position="6"/>
        <end position="43"/>
    </location>
</feature>
<reference evidence="9" key="1">
    <citation type="journal article" date="2014" name="Genome Biol. Evol.">
        <title>Pangenome evidence for extensive interdomain horizontal transfer affecting lineage core and shell genes in uncultured planktonic thaumarchaeota and euryarchaeota.</title>
        <authorList>
            <person name="Deschamps P."/>
            <person name="Zivanovic Y."/>
            <person name="Moreira D."/>
            <person name="Rodriguez-Valera F."/>
            <person name="Lopez-Garcia P."/>
        </authorList>
    </citation>
    <scope>NUCLEOTIDE SEQUENCE</scope>
</reference>
<evidence type="ECO:0000256" key="8">
    <source>
        <dbReference type="SAM" id="MobiDB-lite"/>
    </source>
</evidence>
<dbReference type="NCBIfam" id="TIGR00293">
    <property type="entry name" value="prefoldin subunit alpha"/>
    <property type="match status" value="1"/>
</dbReference>
<evidence type="ECO:0000256" key="6">
    <source>
        <dbReference type="NCBIfam" id="TIGR00293"/>
    </source>
</evidence>
<keyword evidence="7" id="KW-0175">Coiled coil</keyword>
<keyword evidence="5" id="KW-0963">Cytoplasm</keyword>
<dbReference type="SUPFAM" id="SSF46579">
    <property type="entry name" value="Prefoldin"/>
    <property type="match status" value="1"/>
</dbReference>
<comment type="subunit">
    <text evidence="2 5">Heterohexamer of two alpha and four beta subunits.</text>
</comment>
<comment type="similarity">
    <text evidence="1">Belongs to the prefoldin subunit alpha family.</text>
</comment>
<proteinExistence type="inferred from homology"/>
<accession>A0A075GQ73</accession>
<dbReference type="GO" id="GO:0051082">
    <property type="term" value="F:unfolded protein binding"/>
    <property type="evidence" value="ECO:0007669"/>
    <property type="project" value="UniProtKB-UniRule"/>
</dbReference>
<name>A0A075GQ73_9EURY</name>
<dbReference type="Pfam" id="PF02996">
    <property type="entry name" value="Prefoldin"/>
    <property type="match status" value="1"/>
</dbReference>
<dbReference type="AlphaFoldDB" id="A0A075GQ73"/>
<evidence type="ECO:0000256" key="3">
    <source>
        <dbReference type="ARBA" id="ARBA00023186"/>
    </source>
</evidence>
<comment type="subcellular location">
    <subcellularLocation>
        <location evidence="5">Cytoplasm</location>
    </subcellularLocation>
</comment>
<comment type="function">
    <text evidence="4 5">Molecular chaperone capable of stabilizing a range of proteins. Seems to fulfill an ATP-independent, HSP70-like function in archaeal de novo protein folding.</text>
</comment>
<protein>
    <recommendedName>
        <fullName evidence="5 6">Prefoldin subunit alpha</fullName>
    </recommendedName>
    <alternativeName>
        <fullName evidence="5">GimC subunit alpha</fullName>
    </alternativeName>
</protein>
<dbReference type="InterPro" id="IPR009053">
    <property type="entry name" value="Prefoldin"/>
</dbReference>
<evidence type="ECO:0000256" key="4">
    <source>
        <dbReference type="ARBA" id="ARBA00025077"/>
    </source>
</evidence>